<evidence type="ECO:0000313" key="2">
    <source>
        <dbReference type="EMBL" id="KRL90096.1"/>
    </source>
</evidence>
<protein>
    <submittedName>
        <fullName evidence="2">Transposase</fullName>
    </submittedName>
</protein>
<dbReference type="PATRIC" id="fig|1423760.3.peg.1496"/>
<dbReference type="GO" id="GO:0043565">
    <property type="term" value="F:sequence-specific DNA binding"/>
    <property type="evidence" value="ECO:0007669"/>
    <property type="project" value="InterPro"/>
</dbReference>
<sequence length="237" mass="27955">MPTYSTLEKLQLLSAFQDSTESLTVFADYHRLRPRTLATWIHQFLTAGLAGIRRPSRNQSYSTELKFQAVHDYRQGMSPKELLVKYQIRNVSQLYQWKVQYNNGELFKTNSPRRTKRKMGRKVSYEEKVAITKWVLAHQNDYAGASQKFNVSYSRVYSWVKKSDFGHDWSALHDHRGKTRNQPKAGPETEVDKLRREIKELKAKNREMEVQIAFAKKLTEIRNRGVRLPDETKQFRK</sequence>
<organism evidence="2 3">
    <name type="scientific">Limosilactobacillus ingluviei DSM 15946</name>
    <dbReference type="NCBI Taxonomy" id="1423760"/>
    <lineage>
        <taxon>Bacteria</taxon>
        <taxon>Bacillati</taxon>
        <taxon>Bacillota</taxon>
        <taxon>Bacilli</taxon>
        <taxon>Lactobacillales</taxon>
        <taxon>Lactobacillaceae</taxon>
        <taxon>Limosilactobacillus</taxon>
    </lineage>
</organism>
<evidence type="ECO:0000256" key="1">
    <source>
        <dbReference type="SAM" id="Coils"/>
    </source>
</evidence>
<dbReference type="InterPro" id="IPR009057">
    <property type="entry name" value="Homeodomain-like_sf"/>
</dbReference>
<proteinExistence type="predicted"/>
<gene>
    <name evidence="2" type="ORF">FC43_GL001425</name>
</gene>
<dbReference type="InterPro" id="IPR052057">
    <property type="entry name" value="IS150/IS1296_orfA-like"/>
</dbReference>
<dbReference type="PANTHER" id="PTHR33795:SF1">
    <property type="entry name" value="INSERTION ELEMENT IS150 PROTEIN INSJ"/>
    <property type="match status" value="1"/>
</dbReference>
<dbReference type="InterPro" id="IPR010921">
    <property type="entry name" value="Trp_repressor/repl_initiator"/>
</dbReference>
<keyword evidence="1" id="KW-0175">Coiled coil</keyword>
<dbReference type="PANTHER" id="PTHR33795">
    <property type="entry name" value="INSERTION ELEMENT IS150 PROTEIN INSJ"/>
    <property type="match status" value="1"/>
</dbReference>
<dbReference type="EMBL" id="AZFK01000037">
    <property type="protein sequence ID" value="KRL90096.1"/>
    <property type="molecule type" value="Genomic_DNA"/>
</dbReference>
<accession>A0A0R1U9V7</accession>
<dbReference type="SUPFAM" id="SSF48295">
    <property type="entry name" value="TrpR-like"/>
    <property type="match status" value="1"/>
</dbReference>
<feature type="coiled-coil region" evidence="1">
    <location>
        <begin position="184"/>
        <end position="218"/>
    </location>
</feature>
<reference evidence="2 3" key="1">
    <citation type="journal article" date="2015" name="Genome Announc.">
        <title>Expanding the biotechnology potential of lactobacilli through comparative genomics of 213 strains and associated genera.</title>
        <authorList>
            <person name="Sun Z."/>
            <person name="Harris H.M."/>
            <person name="McCann A."/>
            <person name="Guo C."/>
            <person name="Argimon S."/>
            <person name="Zhang W."/>
            <person name="Yang X."/>
            <person name="Jeffery I.B."/>
            <person name="Cooney J.C."/>
            <person name="Kagawa T.F."/>
            <person name="Liu W."/>
            <person name="Song Y."/>
            <person name="Salvetti E."/>
            <person name="Wrobel A."/>
            <person name="Rasinkangas P."/>
            <person name="Parkhill J."/>
            <person name="Rea M.C."/>
            <person name="O'Sullivan O."/>
            <person name="Ritari J."/>
            <person name="Douillard F.P."/>
            <person name="Paul Ross R."/>
            <person name="Yang R."/>
            <person name="Briner A.E."/>
            <person name="Felis G.E."/>
            <person name="de Vos W.M."/>
            <person name="Barrangou R."/>
            <person name="Klaenhammer T.R."/>
            <person name="Caufield P.W."/>
            <person name="Cui Y."/>
            <person name="Zhang H."/>
            <person name="O'Toole P.W."/>
        </authorList>
    </citation>
    <scope>NUCLEOTIDE SEQUENCE [LARGE SCALE GENOMIC DNA]</scope>
    <source>
        <strain evidence="2 3">DSM 15946</strain>
    </source>
</reference>
<dbReference type="SUPFAM" id="SSF46689">
    <property type="entry name" value="Homeodomain-like"/>
    <property type="match status" value="1"/>
</dbReference>
<name>A0A0R1U9V7_9LACO</name>
<dbReference type="Proteomes" id="UP000050816">
    <property type="component" value="Unassembled WGS sequence"/>
</dbReference>
<comment type="caution">
    <text evidence="2">The sequence shown here is derived from an EMBL/GenBank/DDBJ whole genome shotgun (WGS) entry which is preliminary data.</text>
</comment>
<dbReference type="AlphaFoldDB" id="A0A0R1U9V7"/>
<evidence type="ECO:0000313" key="3">
    <source>
        <dbReference type="Proteomes" id="UP000050816"/>
    </source>
</evidence>